<dbReference type="AlphaFoldDB" id="A0AAV7UHP4"/>
<feature type="compositionally biased region" description="Basic and acidic residues" evidence="1">
    <location>
        <begin position="234"/>
        <end position="247"/>
    </location>
</feature>
<organism evidence="2 3">
    <name type="scientific">Pleurodeles waltl</name>
    <name type="common">Iberian ribbed newt</name>
    <dbReference type="NCBI Taxonomy" id="8319"/>
    <lineage>
        <taxon>Eukaryota</taxon>
        <taxon>Metazoa</taxon>
        <taxon>Chordata</taxon>
        <taxon>Craniata</taxon>
        <taxon>Vertebrata</taxon>
        <taxon>Euteleostomi</taxon>
        <taxon>Amphibia</taxon>
        <taxon>Batrachia</taxon>
        <taxon>Caudata</taxon>
        <taxon>Salamandroidea</taxon>
        <taxon>Salamandridae</taxon>
        <taxon>Pleurodelinae</taxon>
        <taxon>Pleurodeles</taxon>
    </lineage>
</organism>
<evidence type="ECO:0000256" key="1">
    <source>
        <dbReference type="SAM" id="MobiDB-lite"/>
    </source>
</evidence>
<dbReference type="Proteomes" id="UP001066276">
    <property type="component" value="Chromosome 3_1"/>
</dbReference>
<protein>
    <submittedName>
        <fullName evidence="2">Uncharacterized protein</fullName>
    </submittedName>
</protein>
<reference evidence="2" key="1">
    <citation type="journal article" date="2022" name="bioRxiv">
        <title>Sequencing and chromosome-scale assembly of the giantPleurodeles waltlgenome.</title>
        <authorList>
            <person name="Brown T."/>
            <person name="Elewa A."/>
            <person name="Iarovenko S."/>
            <person name="Subramanian E."/>
            <person name="Araus A.J."/>
            <person name="Petzold A."/>
            <person name="Susuki M."/>
            <person name="Suzuki K.-i.T."/>
            <person name="Hayashi T."/>
            <person name="Toyoda A."/>
            <person name="Oliveira C."/>
            <person name="Osipova E."/>
            <person name="Leigh N.D."/>
            <person name="Simon A."/>
            <person name="Yun M.H."/>
        </authorList>
    </citation>
    <scope>NUCLEOTIDE SEQUENCE</scope>
    <source>
        <strain evidence="2">20211129_DDA</strain>
        <tissue evidence="2">Liver</tissue>
    </source>
</reference>
<feature type="region of interest" description="Disordered" evidence="1">
    <location>
        <begin position="66"/>
        <end position="178"/>
    </location>
</feature>
<gene>
    <name evidence="2" type="ORF">NDU88_004656</name>
</gene>
<evidence type="ECO:0000313" key="2">
    <source>
        <dbReference type="EMBL" id="KAJ1187890.1"/>
    </source>
</evidence>
<comment type="caution">
    <text evidence="2">The sequence shown here is derived from an EMBL/GenBank/DDBJ whole genome shotgun (WGS) entry which is preliminary data.</text>
</comment>
<name>A0AAV7UHP4_PLEWA</name>
<keyword evidence="3" id="KW-1185">Reference proteome</keyword>
<evidence type="ECO:0000313" key="3">
    <source>
        <dbReference type="Proteomes" id="UP001066276"/>
    </source>
</evidence>
<feature type="compositionally biased region" description="Basic and acidic residues" evidence="1">
    <location>
        <begin position="208"/>
        <end position="224"/>
    </location>
</feature>
<proteinExistence type="predicted"/>
<sequence>MFLYVLRCMNKAILGLWYFMRCCQQYRPSGPSPAYSALLSLHGGDRSHPPGGESLHEYIGRGWGSHDDRFPWRPRPGRLPRSRPQSRPPPRRSQGQTVSREAAPRPVCVRQRVQDAPSRPPQHWSVQAGHSPGGPVVLGAPRRARTARGPDPVSPRSEDNCGWDQEGSQPAAASAHRPIKVRGPASVMSISSGRRYFPTMFVGPYVRHDTWGEEGPSQDRDKETPGSGEPAQKQVREAIMESKETAPKKKKKYTPSIDINLRRADVRKITTRRQTMEDIFGKHSKVIKGL</sequence>
<feature type="region of interest" description="Disordered" evidence="1">
    <location>
        <begin position="208"/>
        <end position="256"/>
    </location>
</feature>
<accession>A0AAV7UHP4</accession>
<dbReference type="EMBL" id="JANPWB010000005">
    <property type="protein sequence ID" value="KAJ1187890.1"/>
    <property type="molecule type" value="Genomic_DNA"/>
</dbReference>